<name>A0AAP7AN54_9FIRM</name>
<evidence type="ECO:0000313" key="3">
    <source>
        <dbReference type="Proteomes" id="UP000724058"/>
    </source>
</evidence>
<comment type="caution">
    <text evidence="2">The sequence shown here is derived from an EMBL/GenBank/DDBJ whole genome shotgun (WGS) entry which is preliminary data.</text>
</comment>
<dbReference type="AlphaFoldDB" id="A0AAP7AN54"/>
<feature type="domain" description="NYN" evidence="1">
    <location>
        <begin position="130"/>
        <end position="190"/>
    </location>
</feature>
<protein>
    <submittedName>
        <fullName evidence="2">NYN domain-containing protein</fullName>
    </submittedName>
</protein>
<reference evidence="2" key="1">
    <citation type="journal article" date="2020" name="Cell Host Microbe">
        <title>Functional and Genomic Variation between Human-Derived Isolates of Lachnospiraceae Reveals Inter- and Intra-Species Diversity.</title>
        <authorList>
            <person name="Sorbara M.T."/>
            <person name="Littmann E.R."/>
            <person name="Fontana E."/>
            <person name="Moody T.U."/>
            <person name="Kohout C.E."/>
            <person name="Gjonbalaj M."/>
            <person name="Eaton V."/>
            <person name="Seok R."/>
            <person name="Leiner I.M."/>
            <person name="Pamer E.G."/>
        </authorList>
    </citation>
    <scope>NUCLEOTIDE SEQUENCE</scope>
    <source>
        <strain evidence="2">MSK.10.16</strain>
    </source>
</reference>
<sequence>MIRTAILVDGAFYRKRAYHLYGDKSPAERADELEWYCKRHIREEHNEKCSLYRIFYYDCPPMDKKVYHPFLKRQIDFGKTPDYKWATEFFKELTHKRKFALRMGRLAEEQAAFNIRPNITKKLCNGSLNFDQLTEKDFAIDVKQKGVDMRIGVDISSLAFKKQVDRIILIAGDSDFVPASKQARREGIDFILDPMRAPIKDDLFEHIDGMRTKAPKLSNATSTK</sequence>
<dbReference type="Gene3D" id="3.40.50.1010">
    <property type="entry name" value="5'-nuclease"/>
    <property type="match status" value="1"/>
</dbReference>
<dbReference type="InterPro" id="IPR021139">
    <property type="entry name" value="NYN"/>
</dbReference>
<dbReference type="RefSeq" id="WP_139009636.1">
    <property type="nucleotide sequence ID" value="NZ_JAAIOC010000001.1"/>
</dbReference>
<accession>A0AAP7AN54</accession>
<reference evidence="2" key="2">
    <citation type="submission" date="2020-02" db="EMBL/GenBank/DDBJ databases">
        <authorList>
            <person name="Littmann E."/>
            <person name="Sorbara M."/>
        </authorList>
    </citation>
    <scope>NUCLEOTIDE SEQUENCE</scope>
    <source>
        <strain evidence="2">MSK.10.16</strain>
    </source>
</reference>
<dbReference type="GO" id="GO:0004540">
    <property type="term" value="F:RNA nuclease activity"/>
    <property type="evidence" value="ECO:0007669"/>
    <property type="project" value="InterPro"/>
</dbReference>
<evidence type="ECO:0000259" key="1">
    <source>
        <dbReference type="Pfam" id="PF01936"/>
    </source>
</evidence>
<dbReference type="CDD" id="cd18722">
    <property type="entry name" value="PIN_NicB-like"/>
    <property type="match status" value="1"/>
</dbReference>
<evidence type="ECO:0000313" key="2">
    <source>
        <dbReference type="EMBL" id="NSE56713.1"/>
    </source>
</evidence>
<dbReference type="EMBL" id="JAAIOD010000001">
    <property type="protein sequence ID" value="NSE56713.1"/>
    <property type="molecule type" value="Genomic_DNA"/>
</dbReference>
<proteinExistence type="predicted"/>
<dbReference type="Pfam" id="PF01936">
    <property type="entry name" value="NYN"/>
    <property type="match status" value="1"/>
</dbReference>
<dbReference type="Proteomes" id="UP000724058">
    <property type="component" value="Unassembled WGS sequence"/>
</dbReference>
<gene>
    <name evidence="2" type="ORF">G4332_00990</name>
</gene>
<organism evidence="2 3">
    <name type="scientific">Dorea longicatena</name>
    <dbReference type="NCBI Taxonomy" id="88431"/>
    <lineage>
        <taxon>Bacteria</taxon>
        <taxon>Bacillati</taxon>
        <taxon>Bacillota</taxon>
        <taxon>Clostridia</taxon>
        <taxon>Lachnospirales</taxon>
        <taxon>Lachnospiraceae</taxon>
        <taxon>Dorea</taxon>
    </lineage>
</organism>